<gene>
    <name evidence="1" type="ORF">OCV88_05515</name>
</gene>
<dbReference type="Proteomes" id="UP001652442">
    <property type="component" value="Unassembled WGS sequence"/>
</dbReference>
<dbReference type="PANTHER" id="PTHR10371">
    <property type="entry name" value="NADH DEHYDROGENASE UBIQUINONE FLAVOPROTEIN 2, MITOCHONDRIAL"/>
    <property type="match status" value="1"/>
</dbReference>
<organism evidence="1 2">
    <name type="scientific">Brotonthovivens ammoniilytica</name>
    <dbReference type="NCBI Taxonomy" id="2981725"/>
    <lineage>
        <taxon>Bacteria</taxon>
        <taxon>Bacillati</taxon>
        <taxon>Bacillota</taxon>
        <taxon>Clostridia</taxon>
        <taxon>Lachnospirales</taxon>
        <taxon>Lachnospiraceae</taxon>
        <taxon>Brotonthovivens</taxon>
    </lineage>
</organism>
<evidence type="ECO:0000313" key="2">
    <source>
        <dbReference type="Proteomes" id="UP001652442"/>
    </source>
</evidence>
<dbReference type="Gene3D" id="3.40.30.10">
    <property type="entry name" value="Glutaredoxin"/>
    <property type="match status" value="1"/>
</dbReference>
<accession>A0ABT2THW7</accession>
<comment type="caution">
    <text evidence="1">The sequence shown here is derived from an EMBL/GenBank/DDBJ whole genome shotgun (WGS) entry which is preliminary data.</text>
</comment>
<keyword evidence="2" id="KW-1185">Reference proteome</keyword>
<dbReference type="InterPro" id="IPR036249">
    <property type="entry name" value="Thioredoxin-like_sf"/>
</dbReference>
<dbReference type="SUPFAM" id="SSF52833">
    <property type="entry name" value="Thioredoxin-like"/>
    <property type="match status" value="1"/>
</dbReference>
<dbReference type="Pfam" id="PF01257">
    <property type="entry name" value="2Fe-2S_thioredx"/>
    <property type="match status" value="1"/>
</dbReference>
<name>A0ABT2THW7_9FIRM</name>
<reference evidence="1 2" key="1">
    <citation type="journal article" date="2021" name="ISME Commun">
        <title>Automated analysis of genomic sequences facilitates high-throughput and comprehensive description of bacteria.</title>
        <authorList>
            <person name="Hitch T.C.A."/>
        </authorList>
    </citation>
    <scope>NUCLEOTIDE SEQUENCE [LARGE SCALE GENOMIC DNA]</scope>
    <source>
        <strain evidence="1 2">Sanger_109</strain>
    </source>
</reference>
<dbReference type="PANTHER" id="PTHR10371:SF3">
    <property type="entry name" value="NADH DEHYDROGENASE [UBIQUINONE] FLAVOPROTEIN 2, MITOCHONDRIAL"/>
    <property type="match status" value="1"/>
</dbReference>
<dbReference type="RefSeq" id="WP_262590780.1">
    <property type="nucleotide sequence ID" value="NZ_JAOQJQ010000002.1"/>
</dbReference>
<evidence type="ECO:0000313" key="1">
    <source>
        <dbReference type="EMBL" id="MCU6761797.1"/>
    </source>
</evidence>
<proteinExistence type="predicted"/>
<dbReference type="InterPro" id="IPR042128">
    <property type="entry name" value="NuoE_dom"/>
</dbReference>
<dbReference type="EMBL" id="JAOQJQ010000002">
    <property type="protein sequence ID" value="MCU6761797.1"/>
    <property type="molecule type" value="Genomic_DNA"/>
</dbReference>
<dbReference type="CDD" id="cd03064">
    <property type="entry name" value="TRX_Fd_NuoE"/>
    <property type="match status" value="1"/>
</dbReference>
<sequence length="158" mass="17657">MNKAEKLDDIYSCYKEMRSAASQEVLVELLRELQEVQGFIDAQMIERAAAVTGFKPVVAETIVKRYPSLKAAPYKHKVVVCTGRNCSQKGNHILLSKLKKSLGVDKNGISKDKRIYLTTVNCLRNCLQAPNIMIDGIVYSGLDCSEICDMLAEDKKKI</sequence>
<protein>
    <submittedName>
        <fullName evidence="1">NAD(P)H-dependent oxidoreductase subunit E</fullName>
    </submittedName>
</protein>